<dbReference type="Proteomes" id="UP000267418">
    <property type="component" value="Unassembled WGS sequence"/>
</dbReference>
<dbReference type="EC" id="2.7.13.3" evidence="3"/>
<evidence type="ECO:0000313" key="17">
    <source>
        <dbReference type="Proteomes" id="UP000267418"/>
    </source>
</evidence>
<evidence type="ECO:0000259" key="14">
    <source>
        <dbReference type="PROSITE" id="PS50109"/>
    </source>
</evidence>
<comment type="subcellular location">
    <subcellularLocation>
        <location evidence="2">Membrane</location>
        <topology evidence="2">Multi-pass membrane protein</topology>
    </subcellularLocation>
</comment>
<dbReference type="PRINTS" id="PR00344">
    <property type="entry name" value="BCTRLSENSOR"/>
</dbReference>
<dbReference type="GO" id="GO:0000155">
    <property type="term" value="F:phosphorelay sensor kinase activity"/>
    <property type="evidence" value="ECO:0007669"/>
    <property type="project" value="InterPro"/>
</dbReference>
<feature type="domain" description="HAMP" evidence="15">
    <location>
        <begin position="193"/>
        <end position="245"/>
    </location>
</feature>
<keyword evidence="5" id="KW-0808">Transferase</keyword>
<keyword evidence="6 13" id="KW-0812">Transmembrane</keyword>
<sequence length="475" mass="52583">MIQALAQRWKNWKQPSLMRRLLLAQMGVVALLWTMAIALLLYDSYEDPELLKFDKIFQTVIAIAKNTADRPDKQQETIAAFDAALLETIGDGDAASDTSPVLQVWQGDRLVYRSTAAVPVILNSEPNRIETVKAGNREWRARTLASPDSDIRVMLAEPSVWRLTVTVMYRGYYLLPLVISLPFLIFPAWLSVRLALRPWRRVSQETAERGPADLTPLSYTPPHKELQPLVQSINSLLQRVRDSTSRERSLIADAAHELRTPLAAMRVNVEALKEQSTDERQRELMGNLLRSNDRAARLVGQLLQLMRSDAVSDSALPVMLSFDALVQDRLAMIESLASARNVELELECEDRVPVLGERESLVSMIDNLINNAIKYSPPGGTVVVNVARDGSQALLTVADQGPGIPPALRERVFDRFFRNPDQNQSGSGLGLAIVKSVVDRHGGEVMLGETASGGLLATVRLPLALADSPQPMLCS</sequence>
<dbReference type="CDD" id="cd00082">
    <property type="entry name" value="HisKA"/>
    <property type="match status" value="1"/>
</dbReference>
<dbReference type="SMART" id="SM00388">
    <property type="entry name" value="HisKA"/>
    <property type="match status" value="1"/>
</dbReference>
<protein>
    <recommendedName>
        <fullName evidence="3">histidine kinase</fullName>
        <ecNumber evidence="3">2.7.13.3</ecNumber>
    </recommendedName>
</protein>
<dbReference type="Pfam" id="PF02518">
    <property type="entry name" value="HATPase_c"/>
    <property type="match status" value="1"/>
</dbReference>
<dbReference type="InterPro" id="IPR005467">
    <property type="entry name" value="His_kinase_dom"/>
</dbReference>
<evidence type="ECO:0000256" key="2">
    <source>
        <dbReference type="ARBA" id="ARBA00004141"/>
    </source>
</evidence>
<dbReference type="OrthoDB" id="8554694at2"/>
<evidence type="ECO:0000256" key="8">
    <source>
        <dbReference type="ARBA" id="ARBA00022777"/>
    </source>
</evidence>
<dbReference type="SUPFAM" id="SSF55874">
    <property type="entry name" value="ATPase domain of HSP90 chaperone/DNA topoisomerase II/histidine kinase"/>
    <property type="match status" value="1"/>
</dbReference>
<evidence type="ECO:0000256" key="4">
    <source>
        <dbReference type="ARBA" id="ARBA00022553"/>
    </source>
</evidence>
<accession>A0A431TIM4</accession>
<keyword evidence="17" id="KW-1185">Reference proteome</keyword>
<dbReference type="AlphaFoldDB" id="A0A431TIM4"/>
<evidence type="ECO:0000256" key="5">
    <source>
        <dbReference type="ARBA" id="ARBA00022679"/>
    </source>
</evidence>
<dbReference type="GO" id="GO:0005524">
    <property type="term" value="F:ATP binding"/>
    <property type="evidence" value="ECO:0007669"/>
    <property type="project" value="UniProtKB-KW"/>
</dbReference>
<organism evidence="16 17">
    <name type="scientific">Variovorax gossypii</name>
    <dbReference type="NCBI Taxonomy" id="1679495"/>
    <lineage>
        <taxon>Bacteria</taxon>
        <taxon>Pseudomonadati</taxon>
        <taxon>Pseudomonadota</taxon>
        <taxon>Betaproteobacteria</taxon>
        <taxon>Burkholderiales</taxon>
        <taxon>Comamonadaceae</taxon>
        <taxon>Variovorax</taxon>
    </lineage>
</organism>
<feature type="transmembrane region" description="Helical" evidence="13">
    <location>
        <begin position="21"/>
        <end position="42"/>
    </location>
</feature>
<evidence type="ECO:0000256" key="13">
    <source>
        <dbReference type="SAM" id="Phobius"/>
    </source>
</evidence>
<evidence type="ECO:0000256" key="3">
    <source>
        <dbReference type="ARBA" id="ARBA00012438"/>
    </source>
</evidence>
<comment type="catalytic activity">
    <reaction evidence="1">
        <text>ATP + protein L-histidine = ADP + protein N-phospho-L-histidine.</text>
        <dbReference type="EC" id="2.7.13.3"/>
    </reaction>
</comment>
<evidence type="ECO:0000256" key="9">
    <source>
        <dbReference type="ARBA" id="ARBA00022840"/>
    </source>
</evidence>
<dbReference type="PROSITE" id="PS50885">
    <property type="entry name" value="HAMP"/>
    <property type="match status" value="1"/>
</dbReference>
<evidence type="ECO:0000256" key="7">
    <source>
        <dbReference type="ARBA" id="ARBA00022741"/>
    </source>
</evidence>
<keyword evidence="4" id="KW-0597">Phosphoprotein</keyword>
<evidence type="ECO:0000256" key="10">
    <source>
        <dbReference type="ARBA" id="ARBA00022989"/>
    </source>
</evidence>
<keyword evidence="12 13" id="KW-0472">Membrane</keyword>
<evidence type="ECO:0000256" key="1">
    <source>
        <dbReference type="ARBA" id="ARBA00000085"/>
    </source>
</evidence>
<comment type="caution">
    <text evidence="16">The sequence shown here is derived from an EMBL/GenBank/DDBJ whole genome shotgun (WGS) entry which is preliminary data.</text>
</comment>
<keyword evidence="10 13" id="KW-1133">Transmembrane helix</keyword>
<dbReference type="Pfam" id="PF00512">
    <property type="entry name" value="HisKA"/>
    <property type="match status" value="1"/>
</dbReference>
<dbReference type="PANTHER" id="PTHR45436">
    <property type="entry name" value="SENSOR HISTIDINE KINASE YKOH"/>
    <property type="match status" value="1"/>
</dbReference>
<keyword evidence="11" id="KW-0902">Two-component regulatory system</keyword>
<keyword evidence="7" id="KW-0547">Nucleotide-binding</keyword>
<dbReference type="InterPro" id="IPR003661">
    <property type="entry name" value="HisK_dim/P_dom"/>
</dbReference>
<dbReference type="SMART" id="SM00387">
    <property type="entry name" value="HATPase_c"/>
    <property type="match status" value="1"/>
</dbReference>
<dbReference type="EMBL" id="RXOE01000004">
    <property type="protein sequence ID" value="RTQ33276.1"/>
    <property type="molecule type" value="Genomic_DNA"/>
</dbReference>
<dbReference type="Gene3D" id="3.30.565.10">
    <property type="entry name" value="Histidine kinase-like ATPase, C-terminal domain"/>
    <property type="match status" value="1"/>
</dbReference>
<name>A0A431TIM4_9BURK</name>
<gene>
    <name evidence="16" type="ORF">EJP69_17270</name>
</gene>
<feature type="domain" description="Histidine kinase" evidence="14">
    <location>
        <begin position="253"/>
        <end position="465"/>
    </location>
</feature>
<evidence type="ECO:0000256" key="6">
    <source>
        <dbReference type="ARBA" id="ARBA00022692"/>
    </source>
</evidence>
<dbReference type="GO" id="GO:0005886">
    <property type="term" value="C:plasma membrane"/>
    <property type="evidence" value="ECO:0007669"/>
    <property type="project" value="TreeGrafter"/>
</dbReference>
<dbReference type="InterPro" id="IPR036890">
    <property type="entry name" value="HATPase_C_sf"/>
</dbReference>
<keyword evidence="9" id="KW-0067">ATP-binding</keyword>
<evidence type="ECO:0000259" key="15">
    <source>
        <dbReference type="PROSITE" id="PS50885"/>
    </source>
</evidence>
<dbReference type="RefSeq" id="WP_126471695.1">
    <property type="nucleotide sequence ID" value="NZ_RXOE01000004.1"/>
</dbReference>
<dbReference type="InterPro" id="IPR050428">
    <property type="entry name" value="TCS_sensor_his_kinase"/>
</dbReference>
<dbReference type="PANTHER" id="PTHR45436:SF14">
    <property type="entry name" value="SENSOR PROTEIN QSEC"/>
    <property type="match status" value="1"/>
</dbReference>
<dbReference type="InterPro" id="IPR003660">
    <property type="entry name" value="HAMP_dom"/>
</dbReference>
<keyword evidence="8 16" id="KW-0418">Kinase</keyword>
<dbReference type="InterPro" id="IPR004358">
    <property type="entry name" value="Sig_transdc_His_kin-like_C"/>
</dbReference>
<evidence type="ECO:0000313" key="16">
    <source>
        <dbReference type="EMBL" id="RTQ33276.1"/>
    </source>
</evidence>
<dbReference type="Gene3D" id="1.10.287.130">
    <property type="match status" value="1"/>
</dbReference>
<dbReference type="InterPro" id="IPR036097">
    <property type="entry name" value="HisK_dim/P_sf"/>
</dbReference>
<dbReference type="PROSITE" id="PS50109">
    <property type="entry name" value="HIS_KIN"/>
    <property type="match status" value="1"/>
</dbReference>
<reference evidence="16 17" key="1">
    <citation type="submission" date="2018-12" db="EMBL/GenBank/DDBJ databases">
        <title>The genome of Variovorax gossypii DSM 100435.</title>
        <authorList>
            <person name="Gao J."/>
            <person name="Sun J."/>
        </authorList>
    </citation>
    <scope>NUCLEOTIDE SEQUENCE [LARGE SCALE GENOMIC DNA]</scope>
    <source>
        <strain evidence="16 17">DSM 100435</strain>
    </source>
</reference>
<evidence type="ECO:0000256" key="11">
    <source>
        <dbReference type="ARBA" id="ARBA00023012"/>
    </source>
</evidence>
<evidence type="ECO:0000256" key="12">
    <source>
        <dbReference type="ARBA" id="ARBA00023136"/>
    </source>
</evidence>
<proteinExistence type="predicted"/>
<dbReference type="SUPFAM" id="SSF47384">
    <property type="entry name" value="Homodimeric domain of signal transducing histidine kinase"/>
    <property type="match status" value="1"/>
</dbReference>
<dbReference type="InterPro" id="IPR003594">
    <property type="entry name" value="HATPase_dom"/>
</dbReference>
<feature type="transmembrane region" description="Helical" evidence="13">
    <location>
        <begin position="171"/>
        <end position="192"/>
    </location>
</feature>
<dbReference type="CDD" id="cd00075">
    <property type="entry name" value="HATPase"/>
    <property type="match status" value="1"/>
</dbReference>